<dbReference type="EMBL" id="KV454297">
    <property type="protein sequence ID" value="ODQ71811.1"/>
    <property type="molecule type" value="Genomic_DNA"/>
</dbReference>
<evidence type="ECO:0000313" key="1">
    <source>
        <dbReference type="EMBL" id="ODQ71811.1"/>
    </source>
</evidence>
<sequence>MAAELSGAIRLATDGNCLTGQDYVKYLEDRVWGKKITPLTLEEIDVMYHGEKTEDEIAFENEVLQDILQSMILRAILTSRLRLEAGVFCGFLVCMLWGLCLVTEAGSQPRVYEVNRYPVGSTDQ</sequence>
<organism evidence="1 2">
    <name type="scientific">Lipomyces starkeyi NRRL Y-11557</name>
    <dbReference type="NCBI Taxonomy" id="675824"/>
    <lineage>
        <taxon>Eukaryota</taxon>
        <taxon>Fungi</taxon>
        <taxon>Dikarya</taxon>
        <taxon>Ascomycota</taxon>
        <taxon>Saccharomycotina</taxon>
        <taxon>Lipomycetes</taxon>
        <taxon>Lipomycetales</taxon>
        <taxon>Lipomycetaceae</taxon>
        <taxon>Lipomyces</taxon>
    </lineage>
</organism>
<proteinExistence type="predicted"/>
<name>A0A1E3Q2C6_LIPST</name>
<accession>A0A1E3Q2C6</accession>
<keyword evidence="2" id="KW-1185">Reference proteome</keyword>
<dbReference type="Proteomes" id="UP000094385">
    <property type="component" value="Unassembled WGS sequence"/>
</dbReference>
<gene>
    <name evidence="1" type="ORF">LIPSTDRAFT_64786</name>
</gene>
<evidence type="ECO:0000313" key="2">
    <source>
        <dbReference type="Proteomes" id="UP000094385"/>
    </source>
</evidence>
<protein>
    <submittedName>
        <fullName evidence="1">Uncharacterized protein</fullName>
    </submittedName>
</protein>
<dbReference type="AlphaFoldDB" id="A0A1E3Q2C6"/>
<reference evidence="1 2" key="1">
    <citation type="journal article" date="2016" name="Proc. Natl. Acad. Sci. U.S.A.">
        <title>Comparative genomics of biotechnologically important yeasts.</title>
        <authorList>
            <person name="Riley R."/>
            <person name="Haridas S."/>
            <person name="Wolfe K.H."/>
            <person name="Lopes M.R."/>
            <person name="Hittinger C.T."/>
            <person name="Goeker M."/>
            <person name="Salamov A.A."/>
            <person name="Wisecaver J.H."/>
            <person name="Long T.M."/>
            <person name="Calvey C.H."/>
            <person name="Aerts A.L."/>
            <person name="Barry K.W."/>
            <person name="Choi C."/>
            <person name="Clum A."/>
            <person name="Coughlan A.Y."/>
            <person name="Deshpande S."/>
            <person name="Douglass A.P."/>
            <person name="Hanson S.J."/>
            <person name="Klenk H.-P."/>
            <person name="LaButti K.M."/>
            <person name="Lapidus A."/>
            <person name="Lindquist E.A."/>
            <person name="Lipzen A.M."/>
            <person name="Meier-Kolthoff J.P."/>
            <person name="Ohm R.A."/>
            <person name="Otillar R.P."/>
            <person name="Pangilinan J.L."/>
            <person name="Peng Y."/>
            <person name="Rokas A."/>
            <person name="Rosa C.A."/>
            <person name="Scheuner C."/>
            <person name="Sibirny A.A."/>
            <person name="Slot J.C."/>
            <person name="Stielow J.B."/>
            <person name="Sun H."/>
            <person name="Kurtzman C.P."/>
            <person name="Blackwell M."/>
            <person name="Grigoriev I.V."/>
            <person name="Jeffries T.W."/>
        </authorList>
    </citation>
    <scope>NUCLEOTIDE SEQUENCE [LARGE SCALE GENOMIC DNA]</scope>
    <source>
        <strain evidence="1 2">NRRL Y-11557</strain>
    </source>
</reference>